<evidence type="ECO:0000313" key="6">
    <source>
        <dbReference type="EMBL" id="AFK51788.1"/>
    </source>
</evidence>
<dbReference type="InParanoid" id="I3TGA0"/>
<dbReference type="eggNOG" id="arCOG00912">
    <property type="taxonomic scope" value="Archaea"/>
</dbReference>
<dbReference type="EMBL" id="CP003531">
    <property type="protein sequence ID" value="AFK51788.1"/>
    <property type="molecule type" value="Genomic_DNA"/>
</dbReference>
<name>I3TGA0_THEC1</name>
<evidence type="ECO:0000256" key="2">
    <source>
        <dbReference type="ARBA" id="ARBA00048772"/>
    </source>
</evidence>
<dbReference type="KEGG" id="thg:TCELL_1366"/>
<accession>I3TGA0</accession>
<proteinExistence type="inferred from homology"/>
<dbReference type="GO" id="GO:0042450">
    <property type="term" value="P:L-arginine biosynthetic process via ornithine"/>
    <property type="evidence" value="ECO:0007669"/>
    <property type="project" value="TreeGrafter"/>
</dbReference>
<dbReference type="GO" id="GO:0019240">
    <property type="term" value="P:citrulline biosynthetic process"/>
    <property type="evidence" value="ECO:0007669"/>
    <property type="project" value="TreeGrafter"/>
</dbReference>
<evidence type="ECO:0000313" key="7">
    <source>
        <dbReference type="Proteomes" id="UP000005270"/>
    </source>
</evidence>
<dbReference type="GO" id="GO:0016597">
    <property type="term" value="F:amino acid binding"/>
    <property type="evidence" value="ECO:0007669"/>
    <property type="project" value="InterPro"/>
</dbReference>
<evidence type="ECO:0000256" key="1">
    <source>
        <dbReference type="ARBA" id="ARBA00022679"/>
    </source>
</evidence>
<dbReference type="InterPro" id="IPR006132">
    <property type="entry name" value="Asp/Orn_carbamoyltranf_P-bd"/>
</dbReference>
<dbReference type="Gene3D" id="3.40.50.1370">
    <property type="entry name" value="Aspartate/ornithine carbamoyltransferase"/>
    <property type="match status" value="2"/>
</dbReference>
<dbReference type="STRING" id="1184251.TCELL_1366"/>
<dbReference type="Proteomes" id="UP000005270">
    <property type="component" value="Chromosome"/>
</dbReference>
<keyword evidence="7" id="KW-1185">Reference proteome</keyword>
<organism evidence="6 7">
    <name type="scientific">Thermogladius calderae (strain DSM 22663 / VKM B-2946 / 1633)</name>
    <dbReference type="NCBI Taxonomy" id="1184251"/>
    <lineage>
        <taxon>Archaea</taxon>
        <taxon>Thermoproteota</taxon>
        <taxon>Thermoprotei</taxon>
        <taxon>Desulfurococcales</taxon>
        <taxon>Desulfurococcaceae</taxon>
        <taxon>Thermogladius</taxon>
    </lineage>
</organism>
<evidence type="ECO:0000256" key="3">
    <source>
        <dbReference type="RuleBase" id="RU003634"/>
    </source>
</evidence>
<sequence>MYEMSESWFLGLLEGKHWLSNADYDIDTIFTVLKAAKELKEMFHKGVRKVNWLDGKTLYLIFYNKSLRTRNSFQTGMYQLGGQAIYISPDQVYTPTLPEDMVPYATEAISDVARVLSRYGSGIAIRIYGDAAKWIIGRGHRIIQEFAKWSKVPVLNMEDDIWHPFQSLADALAAFEALGFPKDLRGKKVVVSYAYSGGLKPLAVPQDVATTFAMLGADVYVAHPPGFELLDDVMNKAKKFAEHWGSEFKIVYNMDEAFEGATIVYPKAWSPKGFFPPFNSKVDKEGATAYQNKFKDWIVTTERLEKAGKPFYMHCGPADRGQEVTDEVLDSYPKSLYFEEAENRLHVQKAVMAMTMGSRKW</sequence>
<feature type="domain" description="Aspartate/ornithine carbamoyltransferase carbamoyl-P binding" evidence="5">
    <location>
        <begin position="16"/>
        <end position="173"/>
    </location>
</feature>
<dbReference type="InterPro" id="IPR036901">
    <property type="entry name" value="Asp/Orn_carbamoylTrfase_sf"/>
</dbReference>
<dbReference type="PRINTS" id="PR00101">
    <property type="entry name" value="ATCASE"/>
</dbReference>
<dbReference type="HOGENOM" id="CLU_043846_3_3_2"/>
<dbReference type="GO" id="GO:0004585">
    <property type="term" value="F:ornithine carbamoyltransferase activity"/>
    <property type="evidence" value="ECO:0007669"/>
    <property type="project" value="UniProtKB-EC"/>
</dbReference>
<dbReference type="PRINTS" id="PR00100">
    <property type="entry name" value="AOTCASE"/>
</dbReference>
<keyword evidence="1 3" id="KW-0808">Transferase</keyword>
<protein>
    <submittedName>
        <fullName evidence="6">Aspartate/ornithine carbamoyltransferase, Asp/Orn-binding region</fullName>
    </submittedName>
</protein>
<reference evidence="6 7" key="1">
    <citation type="journal article" date="2012" name="J. Bacteriol.">
        <title>Complete genome sequence of the hyperthermophilic cellulolytic Crenarchaeon 'Thermogladius cellulolyticus' 1633.</title>
        <authorList>
            <person name="Mardanov A.V."/>
            <person name="Kochetkova T.V."/>
            <person name="Beletsky A.V."/>
            <person name="Bonch-Osmolovskaya E.A."/>
            <person name="Ravin N.V."/>
            <person name="Skryabin K.G."/>
        </authorList>
    </citation>
    <scope>NUCLEOTIDE SEQUENCE [LARGE SCALE GENOMIC DNA]</scope>
    <source>
        <strain evidence="7">DSM 22663 / VKM B-2946 / 1633</strain>
    </source>
</reference>
<evidence type="ECO:0000259" key="4">
    <source>
        <dbReference type="Pfam" id="PF00185"/>
    </source>
</evidence>
<dbReference type="SUPFAM" id="SSF53671">
    <property type="entry name" value="Aspartate/ornithine carbamoyltransferase"/>
    <property type="match status" value="1"/>
</dbReference>
<comment type="similarity">
    <text evidence="3">Belongs to the aspartate/ornithine carbamoyltransferase superfamily.</text>
</comment>
<dbReference type="Pfam" id="PF00185">
    <property type="entry name" value="OTCace"/>
    <property type="match status" value="1"/>
</dbReference>
<dbReference type="InterPro" id="IPR006130">
    <property type="entry name" value="Asp/Orn_carbamoylTrfase"/>
</dbReference>
<dbReference type="InterPro" id="IPR006131">
    <property type="entry name" value="Asp_carbamoyltransf_Asp/Orn-bd"/>
</dbReference>
<feature type="domain" description="Aspartate/ornithine carbamoyltransferase Asp/Orn-binding" evidence="4">
    <location>
        <begin position="204"/>
        <end position="354"/>
    </location>
</feature>
<dbReference type="PANTHER" id="PTHR45753:SF3">
    <property type="entry name" value="ORNITHINE TRANSCARBAMYLASE, MITOCHONDRIAL"/>
    <property type="match status" value="1"/>
</dbReference>
<evidence type="ECO:0000259" key="5">
    <source>
        <dbReference type="Pfam" id="PF02729"/>
    </source>
</evidence>
<gene>
    <name evidence="6" type="ordered locus">TCELL_1366</name>
</gene>
<dbReference type="PANTHER" id="PTHR45753">
    <property type="entry name" value="ORNITHINE CARBAMOYLTRANSFERASE, MITOCHONDRIAL"/>
    <property type="match status" value="1"/>
</dbReference>
<comment type="catalytic activity">
    <reaction evidence="2">
        <text>carbamoyl phosphate + L-ornithine = L-citrulline + phosphate + H(+)</text>
        <dbReference type="Rhea" id="RHEA:19513"/>
        <dbReference type="ChEBI" id="CHEBI:15378"/>
        <dbReference type="ChEBI" id="CHEBI:43474"/>
        <dbReference type="ChEBI" id="CHEBI:46911"/>
        <dbReference type="ChEBI" id="CHEBI:57743"/>
        <dbReference type="ChEBI" id="CHEBI:58228"/>
        <dbReference type="EC" id="2.1.3.3"/>
    </reaction>
</comment>
<dbReference type="Pfam" id="PF02729">
    <property type="entry name" value="OTCace_N"/>
    <property type="match status" value="1"/>
</dbReference>
<dbReference type="AlphaFoldDB" id="I3TGA0"/>